<sequence>MSNGLAIFSYWKALARLPTSSRSSSSECRPPLAASPPALIRPASLHHSPKLQHSPSRIEIKSVEPTTATDILRLMDSLQLPISADMYATLLKECIESGDVTQGGKVHSHMIHHIDLRMDLLMVNRLLLMYASCSQLDTACILFDGMPMRDSISWGTMIAGHEENGDSQNVLRLFAQMRENGLDPTAPLLVCVLKACVGSGDLGLGEQVHSWFIKKKTMLRNREDIPVVASLINLYSRFGCLESARRVFDEMGRHCDGTVVWTILMDGYCKEGSFEEVLNFFKEMGRAGRKKKCFTFPTVLRACGRMGDDGQVGRQVHAAAIKVGVESDMFVQSSLVDMYGKCGLLNDARKALEMTAAVSSFDKKNTNDNNIVVCWNAMLHAYASHGLCTEAIKLLYEMKAAGLDIFYIRLLNEFEQGKYNEEIMKRGRR</sequence>
<reference evidence="1 2" key="1">
    <citation type="journal article" date="2022" name="Hortic Res">
        <title>A haplotype resolved chromosomal level avocado genome allows analysis of novel avocado genes.</title>
        <authorList>
            <person name="Nath O."/>
            <person name="Fletcher S.J."/>
            <person name="Hayward A."/>
            <person name="Shaw L.M."/>
            <person name="Masouleh A.K."/>
            <person name="Furtado A."/>
            <person name="Henry R.J."/>
            <person name="Mitter N."/>
        </authorList>
    </citation>
    <scope>NUCLEOTIDE SEQUENCE [LARGE SCALE GENOMIC DNA]</scope>
    <source>
        <strain evidence="2">cv. Hass</strain>
    </source>
</reference>
<name>A0ACC2L799_PERAE</name>
<proteinExistence type="predicted"/>
<dbReference type="EMBL" id="CM056815">
    <property type="protein sequence ID" value="KAJ8629396.1"/>
    <property type="molecule type" value="Genomic_DNA"/>
</dbReference>
<dbReference type="Proteomes" id="UP001234297">
    <property type="component" value="Chromosome 7"/>
</dbReference>
<evidence type="ECO:0000313" key="2">
    <source>
        <dbReference type="Proteomes" id="UP001234297"/>
    </source>
</evidence>
<comment type="caution">
    <text evidence="1">The sequence shown here is derived from an EMBL/GenBank/DDBJ whole genome shotgun (WGS) entry which is preliminary data.</text>
</comment>
<accession>A0ACC2L799</accession>
<gene>
    <name evidence="1" type="ORF">MRB53_022719</name>
</gene>
<keyword evidence="2" id="KW-1185">Reference proteome</keyword>
<protein>
    <submittedName>
        <fullName evidence="1">Uncharacterized protein</fullName>
    </submittedName>
</protein>
<evidence type="ECO:0000313" key="1">
    <source>
        <dbReference type="EMBL" id="KAJ8629396.1"/>
    </source>
</evidence>
<organism evidence="1 2">
    <name type="scientific">Persea americana</name>
    <name type="common">Avocado</name>
    <dbReference type="NCBI Taxonomy" id="3435"/>
    <lineage>
        <taxon>Eukaryota</taxon>
        <taxon>Viridiplantae</taxon>
        <taxon>Streptophyta</taxon>
        <taxon>Embryophyta</taxon>
        <taxon>Tracheophyta</taxon>
        <taxon>Spermatophyta</taxon>
        <taxon>Magnoliopsida</taxon>
        <taxon>Magnoliidae</taxon>
        <taxon>Laurales</taxon>
        <taxon>Lauraceae</taxon>
        <taxon>Persea</taxon>
    </lineage>
</organism>